<dbReference type="CDD" id="cd00077">
    <property type="entry name" value="HDc"/>
    <property type="match status" value="1"/>
</dbReference>
<organism evidence="2">
    <name type="scientific">marine sediment metagenome</name>
    <dbReference type="NCBI Taxonomy" id="412755"/>
    <lineage>
        <taxon>unclassified sequences</taxon>
        <taxon>metagenomes</taxon>
        <taxon>ecological metagenomes</taxon>
    </lineage>
</organism>
<accession>A0A0F9PMI0</accession>
<dbReference type="Pfam" id="PF08668">
    <property type="entry name" value="HDOD"/>
    <property type="match status" value="1"/>
</dbReference>
<dbReference type="PANTHER" id="PTHR33525:SF3">
    <property type="entry name" value="RIBONUCLEASE Y"/>
    <property type="match status" value="1"/>
</dbReference>
<dbReference type="PROSITE" id="PS51833">
    <property type="entry name" value="HDOD"/>
    <property type="match status" value="1"/>
</dbReference>
<sequence>MTLSAESLVNKSLELVSPPTTYTQLNELIADPDSSIDDISAIINTDPALATRLLKIVNSPFYGFPSQINTISRAITIIGTRELINLVLATAVLNSFRGIPASLVNMDAYWRHSFATAITSKLLAEECGQRQSEQFFIAGLLHNIGSLVIYQTVPELAREALNHAEFGNEVIFEAEQRAMGFDHTHVGEALAKAWRLPKSLQEVARHHHSPSNADEYPIDVAIVHIADILVSSVPFGHSGDNHVPPLDPAAWELLGLNEVQMPDLLLQVAKQIARLESVMLTDH</sequence>
<gene>
    <name evidence="2" type="ORF">LCGC14_0881360</name>
</gene>
<proteinExistence type="predicted"/>
<protein>
    <recommendedName>
        <fullName evidence="1">HDOD domain-containing protein</fullName>
    </recommendedName>
</protein>
<dbReference type="EMBL" id="LAZR01002774">
    <property type="protein sequence ID" value="KKN25772.1"/>
    <property type="molecule type" value="Genomic_DNA"/>
</dbReference>
<reference evidence="2" key="1">
    <citation type="journal article" date="2015" name="Nature">
        <title>Complex archaea that bridge the gap between prokaryotes and eukaryotes.</title>
        <authorList>
            <person name="Spang A."/>
            <person name="Saw J.H."/>
            <person name="Jorgensen S.L."/>
            <person name="Zaremba-Niedzwiedzka K."/>
            <person name="Martijn J."/>
            <person name="Lind A.E."/>
            <person name="van Eijk R."/>
            <person name="Schleper C."/>
            <person name="Guy L."/>
            <person name="Ettema T.J."/>
        </authorList>
    </citation>
    <scope>NUCLEOTIDE SEQUENCE</scope>
</reference>
<dbReference type="Gene3D" id="1.10.3210.10">
    <property type="entry name" value="Hypothetical protein af1432"/>
    <property type="match status" value="1"/>
</dbReference>
<dbReference type="InterPro" id="IPR003607">
    <property type="entry name" value="HD/PDEase_dom"/>
</dbReference>
<comment type="caution">
    <text evidence="2">The sequence shown here is derived from an EMBL/GenBank/DDBJ whole genome shotgun (WGS) entry which is preliminary data.</text>
</comment>
<dbReference type="AlphaFoldDB" id="A0A0F9PMI0"/>
<dbReference type="InterPro" id="IPR052340">
    <property type="entry name" value="RNase_Y/CdgJ"/>
</dbReference>
<feature type="domain" description="HDOD" evidence="1">
    <location>
        <begin position="15"/>
        <end position="210"/>
    </location>
</feature>
<name>A0A0F9PMI0_9ZZZZ</name>
<dbReference type="InterPro" id="IPR013976">
    <property type="entry name" value="HDOD"/>
</dbReference>
<dbReference type="SUPFAM" id="SSF109604">
    <property type="entry name" value="HD-domain/PDEase-like"/>
    <property type="match status" value="1"/>
</dbReference>
<dbReference type="PANTHER" id="PTHR33525">
    <property type="match status" value="1"/>
</dbReference>
<evidence type="ECO:0000313" key="2">
    <source>
        <dbReference type="EMBL" id="KKN25772.1"/>
    </source>
</evidence>
<evidence type="ECO:0000259" key="1">
    <source>
        <dbReference type="PROSITE" id="PS51833"/>
    </source>
</evidence>